<evidence type="ECO:0000256" key="9">
    <source>
        <dbReference type="ARBA" id="ARBA00023098"/>
    </source>
</evidence>
<evidence type="ECO:0000256" key="11">
    <source>
        <dbReference type="HAMAP-Rule" id="MF_00392"/>
    </source>
</evidence>
<evidence type="ECO:0000313" key="13">
    <source>
        <dbReference type="Proteomes" id="UP000239007"/>
    </source>
</evidence>
<comment type="catalytic activity">
    <reaction evidence="10 11">
        <text>a lipid X + a UDP-2-N,3-O-bis[(3R)-3-hydroxyacyl]-alpha-D-glucosamine = a lipid A disaccharide + UDP + H(+)</text>
        <dbReference type="Rhea" id="RHEA:67828"/>
        <dbReference type="ChEBI" id="CHEBI:15378"/>
        <dbReference type="ChEBI" id="CHEBI:58223"/>
        <dbReference type="ChEBI" id="CHEBI:137748"/>
        <dbReference type="ChEBI" id="CHEBI:176338"/>
        <dbReference type="ChEBI" id="CHEBI:176343"/>
        <dbReference type="EC" id="2.4.1.182"/>
    </reaction>
</comment>
<sequence>MKQIKIAIIAGEHSGDILGADLMSALLDLAKQQNQETSIVFKGVAGPKMMDLGCETLFDMEELAVMGIVEILKRLPRLLKKRKQLVLDLLDWQPDVVIGIDAPEFNIGLELALKQHGIPTVHYVSPSVWAWRQSRIHKIKKACDKVLALLPFEKQFYDDHNMPCDFVGHTMADQVPLEDQQQTYREELGLSVDDKVLGVLPGSRGSEIKLLLRPFLDAARELKQQIPALKILVPAVNENRGVLIGNIINAEYADLNVTLSIANARAVMAASDAVLLASGTATLETMLMKTPMVAGYKVGWLSYQIFSRMIKTPYFTLPNLLAQKMIVPELIQNDLTTDNIIKHIKPMLWEPQTTLKQTFTDIHQSIKRDASKRAADSIWQLIDHKKPVNDSSK</sequence>
<evidence type="ECO:0000256" key="6">
    <source>
        <dbReference type="ARBA" id="ARBA00022556"/>
    </source>
</evidence>
<comment type="function">
    <text evidence="1 11">Condensation of UDP-2,3-diacylglucosamine and 2,3-diacylglucosamine-1-phosphate to form lipid A disaccharide, a precursor of lipid A, a phosphorylated glycolipid that anchors the lipopolysaccharide to the outer membrane of the cell.</text>
</comment>
<dbReference type="Pfam" id="PF02684">
    <property type="entry name" value="LpxB"/>
    <property type="match status" value="1"/>
</dbReference>
<evidence type="ECO:0000256" key="1">
    <source>
        <dbReference type="ARBA" id="ARBA00002056"/>
    </source>
</evidence>
<dbReference type="GO" id="GO:0005543">
    <property type="term" value="F:phospholipid binding"/>
    <property type="evidence" value="ECO:0007669"/>
    <property type="project" value="TreeGrafter"/>
</dbReference>
<keyword evidence="7 11" id="KW-0328">Glycosyltransferase</keyword>
<organism evidence="12 13">
    <name type="scientific">Psychrosphaera saromensis</name>
    <dbReference type="NCBI Taxonomy" id="716813"/>
    <lineage>
        <taxon>Bacteria</taxon>
        <taxon>Pseudomonadati</taxon>
        <taxon>Pseudomonadota</taxon>
        <taxon>Gammaproteobacteria</taxon>
        <taxon>Alteromonadales</taxon>
        <taxon>Pseudoalteromonadaceae</taxon>
        <taxon>Psychrosphaera</taxon>
    </lineage>
</organism>
<keyword evidence="8 11" id="KW-0808">Transferase</keyword>
<protein>
    <recommendedName>
        <fullName evidence="4 11">Lipid-A-disaccharide synthase</fullName>
        <ecNumber evidence="3 11">2.4.1.182</ecNumber>
    </recommendedName>
</protein>
<evidence type="ECO:0000256" key="5">
    <source>
        <dbReference type="ARBA" id="ARBA00022516"/>
    </source>
</evidence>
<gene>
    <name evidence="11" type="primary">lpxB</name>
    <name evidence="12" type="ORF">BTO11_08345</name>
</gene>
<dbReference type="GO" id="GO:0009245">
    <property type="term" value="P:lipid A biosynthetic process"/>
    <property type="evidence" value="ECO:0007669"/>
    <property type="project" value="UniProtKB-UniRule"/>
</dbReference>
<dbReference type="NCBIfam" id="TIGR00215">
    <property type="entry name" value="lpxB"/>
    <property type="match status" value="1"/>
</dbReference>
<dbReference type="EMBL" id="MSCH01000003">
    <property type="protein sequence ID" value="PQJ53676.1"/>
    <property type="molecule type" value="Genomic_DNA"/>
</dbReference>
<reference evidence="12 13" key="1">
    <citation type="submission" date="2016-12" db="EMBL/GenBank/DDBJ databases">
        <title>Diversity of luminous bacteria.</title>
        <authorList>
            <person name="Yoshizawa S."/>
            <person name="Kogure K."/>
        </authorList>
    </citation>
    <scope>NUCLEOTIDE SEQUENCE [LARGE SCALE GENOMIC DNA]</scope>
    <source>
        <strain evidence="12 13">SA4-48</strain>
    </source>
</reference>
<evidence type="ECO:0000256" key="2">
    <source>
        <dbReference type="ARBA" id="ARBA00007868"/>
    </source>
</evidence>
<dbReference type="HAMAP" id="MF_00392">
    <property type="entry name" value="LpxB"/>
    <property type="match status" value="1"/>
</dbReference>
<dbReference type="PANTHER" id="PTHR30372">
    <property type="entry name" value="LIPID-A-DISACCHARIDE SYNTHASE"/>
    <property type="match status" value="1"/>
</dbReference>
<name>A0A2S7UUK9_9GAMM</name>
<evidence type="ECO:0000256" key="4">
    <source>
        <dbReference type="ARBA" id="ARBA00020902"/>
    </source>
</evidence>
<dbReference type="OrthoDB" id="9801642at2"/>
<keyword evidence="9 11" id="KW-0443">Lipid metabolism</keyword>
<keyword evidence="5 11" id="KW-0444">Lipid biosynthesis</keyword>
<dbReference type="AlphaFoldDB" id="A0A2S7UUK9"/>
<proteinExistence type="inferred from homology"/>
<evidence type="ECO:0000256" key="3">
    <source>
        <dbReference type="ARBA" id="ARBA00012687"/>
    </source>
</evidence>
<comment type="similarity">
    <text evidence="2 11">Belongs to the LpxB family.</text>
</comment>
<evidence type="ECO:0000313" key="12">
    <source>
        <dbReference type="EMBL" id="PQJ53676.1"/>
    </source>
</evidence>
<evidence type="ECO:0000256" key="7">
    <source>
        <dbReference type="ARBA" id="ARBA00022676"/>
    </source>
</evidence>
<evidence type="ECO:0000256" key="8">
    <source>
        <dbReference type="ARBA" id="ARBA00022679"/>
    </source>
</evidence>
<evidence type="ECO:0000256" key="10">
    <source>
        <dbReference type="ARBA" id="ARBA00048975"/>
    </source>
</evidence>
<dbReference type="EC" id="2.4.1.182" evidence="3 11"/>
<accession>A0A2S7UUK9</accession>
<dbReference type="Proteomes" id="UP000239007">
    <property type="component" value="Unassembled WGS sequence"/>
</dbReference>
<comment type="pathway">
    <text evidence="11">Bacterial outer membrane biogenesis; LPS lipid A biosynthesis.</text>
</comment>
<comment type="caution">
    <text evidence="12">The sequence shown here is derived from an EMBL/GenBank/DDBJ whole genome shotgun (WGS) entry which is preliminary data.</text>
</comment>
<dbReference type="InterPro" id="IPR003835">
    <property type="entry name" value="Glyco_trans_19"/>
</dbReference>
<dbReference type="SUPFAM" id="SSF53756">
    <property type="entry name" value="UDP-Glycosyltransferase/glycogen phosphorylase"/>
    <property type="match status" value="1"/>
</dbReference>
<dbReference type="PANTHER" id="PTHR30372:SF4">
    <property type="entry name" value="LIPID-A-DISACCHARIDE SYNTHASE, MITOCHONDRIAL-RELATED"/>
    <property type="match status" value="1"/>
</dbReference>
<keyword evidence="6 11" id="KW-0441">Lipid A biosynthesis</keyword>
<dbReference type="RefSeq" id="WP_105052167.1">
    <property type="nucleotide sequence ID" value="NZ_BMYG01000002.1"/>
</dbReference>
<dbReference type="GO" id="GO:0008915">
    <property type="term" value="F:lipid-A-disaccharide synthase activity"/>
    <property type="evidence" value="ECO:0007669"/>
    <property type="project" value="UniProtKB-UniRule"/>
</dbReference>
<dbReference type="UniPathway" id="UPA00973"/>
<dbReference type="GO" id="GO:0016020">
    <property type="term" value="C:membrane"/>
    <property type="evidence" value="ECO:0007669"/>
    <property type="project" value="GOC"/>
</dbReference>
<keyword evidence="13" id="KW-1185">Reference proteome</keyword>